<comment type="caution">
    <text evidence="2">The sequence shown here is derived from an EMBL/GenBank/DDBJ whole genome shotgun (WGS) entry which is preliminary data.</text>
</comment>
<keyword evidence="3" id="KW-1185">Reference proteome</keyword>
<reference evidence="2 3" key="1">
    <citation type="submission" date="2016-10" db="EMBL/GenBank/DDBJ databases">
        <authorList>
            <person name="Varghese N."/>
            <person name="Submissions S."/>
        </authorList>
    </citation>
    <scope>NUCLEOTIDE SEQUENCE [LARGE SCALE GENOMIC DNA]</scope>
    <source>
        <strain evidence="2 3">FF3</strain>
    </source>
</reference>
<sequence>MSDATLTAGHETGAIVARDQQRYSAKHEYNKTELIAHAARASGRGAFGIGMEAAKFRKGRQKIELDEYVKFRLYDAEAHSEQERGEFISWLLQNAIIHEVNDLHWFAVTEDKWLSAKLLEADGLPVPQTLGVIDRTGRAYHGSAPLSGPQTLRAAIGGGLDGPLFGKNMRGLGSVGVFTILSADCEGLMLRDHGPMSYEHFFASIIGENAFILQKFVSNCGFLREYTDTTATVRVVNMVDGDGVFVPAAVLKLPSQRNQADNFWRDGNMLCDIDPETGEIRTLVQSEGPELRHLEAHPETGKAILGQRLPHWEALRKVNERVARLHAPLRYQSTDIALTDAGPVVIEVNAGSSFTLPQYAKGKGFMTPKVRQLFRSWGSKIVWE</sequence>
<evidence type="ECO:0000313" key="2">
    <source>
        <dbReference type="EMBL" id="SEI83782.1"/>
    </source>
</evidence>
<dbReference type="AlphaFoldDB" id="A0A975ZM03"/>
<dbReference type="RefSeq" id="WP_074835059.1">
    <property type="nucleotide sequence ID" value="NZ_CATMKJ010000001.1"/>
</dbReference>
<dbReference type="Proteomes" id="UP000182932">
    <property type="component" value="Unassembled WGS sequence"/>
</dbReference>
<dbReference type="SUPFAM" id="SSF56059">
    <property type="entry name" value="Glutathione synthetase ATP-binding domain-like"/>
    <property type="match status" value="1"/>
</dbReference>
<dbReference type="EMBL" id="FNYY01000002">
    <property type="protein sequence ID" value="SEI83782.1"/>
    <property type="molecule type" value="Genomic_DNA"/>
</dbReference>
<organism evidence="2 3">
    <name type="scientific">Marinovum algicola</name>
    <dbReference type="NCBI Taxonomy" id="42444"/>
    <lineage>
        <taxon>Bacteria</taxon>
        <taxon>Pseudomonadati</taxon>
        <taxon>Pseudomonadota</taxon>
        <taxon>Alphaproteobacteria</taxon>
        <taxon>Rhodobacterales</taxon>
        <taxon>Roseobacteraceae</taxon>
        <taxon>Marinovum</taxon>
    </lineage>
</organism>
<accession>A0A975ZM03</accession>
<dbReference type="InterPro" id="IPR039523">
    <property type="entry name" value="RimK-rel_E_lig_ATP-grasp"/>
</dbReference>
<gene>
    <name evidence="2" type="ORF">SAMN04487940_102162</name>
</gene>
<evidence type="ECO:0000259" key="1">
    <source>
        <dbReference type="Pfam" id="PF14397"/>
    </source>
</evidence>
<dbReference type="GeneID" id="80817032"/>
<name>A0A975ZM03_9RHOB</name>
<protein>
    <submittedName>
        <fullName evidence="2">Sugar-transfer associated ATP-grasp</fullName>
    </submittedName>
</protein>
<evidence type="ECO:0000313" key="3">
    <source>
        <dbReference type="Proteomes" id="UP000182932"/>
    </source>
</evidence>
<dbReference type="Pfam" id="PF14397">
    <property type="entry name" value="ATPgrasp_ST"/>
    <property type="match status" value="1"/>
</dbReference>
<feature type="domain" description="Alpha-L-glutamate ligase-related protein ATP-grasp" evidence="1">
    <location>
        <begin position="97"/>
        <end position="366"/>
    </location>
</feature>
<proteinExistence type="predicted"/>